<name>A0ABQ0NYZ0_9PROT</name>
<comment type="similarity">
    <text evidence="5">Belongs to the creatininase superfamily.</text>
</comment>
<keyword evidence="2" id="KW-0479">Metal-binding</keyword>
<organism evidence="7 8">
    <name type="scientific">Saccharibacter floricola DSM 15669</name>
    <dbReference type="NCBI Taxonomy" id="1123227"/>
    <lineage>
        <taxon>Bacteria</taxon>
        <taxon>Pseudomonadati</taxon>
        <taxon>Pseudomonadota</taxon>
        <taxon>Alphaproteobacteria</taxon>
        <taxon>Acetobacterales</taxon>
        <taxon>Acetobacteraceae</taxon>
        <taxon>Saccharibacter</taxon>
    </lineage>
</organism>
<dbReference type="Proteomes" id="UP001062901">
    <property type="component" value="Unassembled WGS sequence"/>
</dbReference>
<dbReference type="PANTHER" id="PTHR35005:SF1">
    <property type="entry name" value="2-AMINO-5-FORMYLAMINO-6-RIBOSYLAMINOPYRIMIDIN-4(3H)-ONE 5'-MONOPHOSPHATE DEFORMYLASE"/>
    <property type="match status" value="1"/>
</dbReference>
<dbReference type="PANTHER" id="PTHR35005">
    <property type="entry name" value="3-DEHYDRO-SCYLLO-INOSOSE HYDROLASE"/>
    <property type="match status" value="1"/>
</dbReference>
<protein>
    <submittedName>
        <fullName evidence="7">Creatininase</fullName>
    </submittedName>
</protein>
<keyword evidence="3" id="KW-0378">Hydrolase</keyword>
<gene>
    <name evidence="7" type="ORF">AA15669_0965</name>
</gene>
<sequence length="302" mass="32149">MQASDTGRDVKRAQADSIILLSAFLVMIIMLGGGARSLAAERSFAPLSPQPTCSALAGEVELACQSWTEIAAAQKAGTRTAIIPIGGTEQSGPYIAVGKHNVRAQLLADLIAHQLGHTIVAPVMAYVPEGSTTPRRSHMRFPGTLSLPPDIFEAVVRGAAESLRVQGFQTIVLLGDHGGYQRALAHVAATLNAAWKHQGAQVLFVHNYYQVIPTRYAELLRKRGYGNAVGQHAELSDTSLMLAVDPSLVRQEALRHAAQPHSADGVYGGDPRQATAELGRLGTDLQVQAAVEAISSFNRSHL</sequence>
<reference evidence="7" key="1">
    <citation type="submission" date="2013-04" db="EMBL/GenBank/DDBJ databases">
        <title>The genome sequencing project of 58 acetic acid bacteria.</title>
        <authorList>
            <person name="Okamoto-Kainuma A."/>
            <person name="Ishikawa M."/>
            <person name="Umino S."/>
            <person name="Koizumi Y."/>
            <person name="Shiwa Y."/>
            <person name="Yoshikawa H."/>
            <person name="Matsutani M."/>
            <person name="Matsushita K."/>
        </authorList>
    </citation>
    <scope>NUCLEOTIDE SEQUENCE</scope>
    <source>
        <strain evidence="7">DSM 15669</strain>
    </source>
</reference>
<evidence type="ECO:0000256" key="2">
    <source>
        <dbReference type="ARBA" id="ARBA00022723"/>
    </source>
</evidence>
<keyword evidence="4" id="KW-0862">Zinc</keyword>
<feature type="transmembrane region" description="Helical" evidence="6">
    <location>
        <begin position="18"/>
        <end position="39"/>
    </location>
</feature>
<keyword evidence="6" id="KW-1133">Transmembrane helix</keyword>
<dbReference type="SUPFAM" id="SSF102215">
    <property type="entry name" value="Creatininase"/>
    <property type="match status" value="1"/>
</dbReference>
<evidence type="ECO:0000313" key="7">
    <source>
        <dbReference type="EMBL" id="GBQ06499.1"/>
    </source>
</evidence>
<comment type="cofactor">
    <cofactor evidence="1">
        <name>Zn(2+)</name>
        <dbReference type="ChEBI" id="CHEBI:29105"/>
    </cofactor>
</comment>
<dbReference type="EMBL" id="BAQD01000012">
    <property type="protein sequence ID" value="GBQ06499.1"/>
    <property type="molecule type" value="Genomic_DNA"/>
</dbReference>
<dbReference type="InterPro" id="IPR024087">
    <property type="entry name" value="Creatininase-like_sf"/>
</dbReference>
<evidence type="ECO:0000256" key="4">
    <source>
        <dbReference type="ARBA" id="ARBA00022833"/>
    </source>
</evidence>
<dbReference type="Pfam" id="PF02633">
    <property type="entry name" value="Creatininase"/>
    <property type="match status" value="1"/>
</dbReference>
<dbReference type="InterPro" id="IPR003785">
    <property type="entry name" value="Creatininase/forma_Hydrolase"/>
</dbReference>
<keyword evidence="6" id="KW-0472">Membrane</keyword>
<evidence type="ECO:0000313" key="8">
    <source>
        <dbReference type="Proteomes" id="UP001062901"/>
    </source>
</evidence>
<keyword evidence="8" id="KW-1185">Reference proteome</keyword>
<accession>A0ABQ0NYZ0</accession>
<dbReference type="RefSeq" id="WP_018979786.1">
    <property type="nucleotide sequence ID" value="NZ_BAQD01000012.1"/>
</dbReference>
<evidence type="ECO:0000256" key="1">
    <source>
        <dbReference type="ARBA" id="ARBA00001947"/>
    </source>
</evidence>
<proteinExistence type="inferred from homology"/>
<evidence type="ECO:0000256" key="6">
    <source>
        <dbReference type="SAM" id="Phobius"/>
    </source>
</evidence>
<evidence type="ECO:0000256" key="5">
    <source>
        <dbReference type="ARBA" id="ARBA00024029"/>
    </source>
</evidence>
<keyword evidence="6" id="KW-0812">Transmembrane</keyword>
<evidence type="ECO:0000256" key="3">
    <source>
        <dbReference type="ARBA" id="ARBA00022801"/>
    </source>
</evidence>
<dbReference type="Gene3D" id="3.40.50.10310">
    <property type="entry name" value="Creatininase"/>
    <property type="match status" value="1"/>
</dbReference>
<comment type="caution">
    <text evidence="7">The sequence shown here is derived from an EMBL/GenBank/DDBJ whole genome shotgun (WGS) entry which is preliminary data.</text>
</comment>